<evidence type="ECO:0000256" key="1">
    <source>
        <dbReference type="ARBA" id="ARBA00009437"/>
    </source>
</evidence>
<accession>A0ABV7TNP4</accession>
<evidence type="ECO:0000256" key="4">
    <source>
        <dbReference type="ARBA" id="ARBA00023163"/>
    </source>
</evidence>
<dbReference type="Pfam" id="PF03466">
    <property type="entry name" value="LysR_substrate"/>
    <property type="match status" value="1"/>
</dbReference>
<comment type="caution">
    <text evidence="6">The sequence shown here is derived from an EMBL/GenBank/DDBJ whole genome shotgun (WGS) entry which is preliminary data.</text>
</comment>
<name>A0ABV7TNP4_9RHOB</name>
<evidence type="ECO:0000313" key="6">
    <source>
        <dbReference type="EMBL" id="MFC3616164.1"/>
    </source>
</evidence>
<keyword evidence="2" id="KW-0805">Transcription regulation</keyword>
<keyword evidence="3" id="KW-0238">DNA-binding</keyword>
<dbReference type="EMBL" id="JBHRXI010000044">
    <property type="protein sequence ID" value="MFC3616164.1"/>
    <property type="molecule type" value="Genomic_DNA"/>
</dbReference>
<dbReference type="SUPFAM" id="SSF46785">
    <property type="entry name" value="Winged helix' DNA-binding domain"/>
    <property type="match status" value="1"/>
</dbReference>
<dbReference type="SUPFAM" id="SSF53850">
    <property type="entry name" value="Periplasmic binding protein-like II"/>
    <property type="match status" value="1"/>
</dbReference>
<dbReference type="PANTHER" id="PTHR30346">
    <property type="entry name" value="TRANSCRIPTIONAL DUAL REGULATOR HCAR-RELATED"/>
    <property type="match status" value="1"/>
</dbReference>
<dbReference type="PANTHER" id="PTHR30346:SF0">
    <property type="entry name" value="HCA OPERON TRANSCRIPTIONAL ACTIVATOR HCAR"/>
    <property type="match status" value="1"/>
</dbReference>
<dbReference type="Proteomes" id="UP001595629">
    <property type="component" value="Unassembled WGS sequence"/>
</dbReference>
<gene>
    <name evidence="6" type="ORF">ACFORG_20675</name>
</gene>
<keyword evidence="4" id="KW-0804">Transcription</keyword>
<evidence type="ECO:0000259" key="5">
    <source>
        <dbReference type="PROSITE" id="PS50931"/>
    </source>
</evidence>
<dbReference type="PROSITE" id="PS50931">
    <property type="entry name" value="HTH_LYSR"/>
    <property type="match status" value="1"/>
</dbReference>
<protein>
    <submittedName>
        <fullName evidence="6">LysR family transcriptional regulator</fullName>
    </submittedName>
</protein>
<proteinExistence type="inferred from homology"/>
<comment type="similarity">
    <text evidence="1">Belongs to the LysR transcriptional regulatory family.</text>
</comment>
<organism evidence="6 7">
    <name type="scientific">Lutimaribacter marinistellae</name>
    <dbReference type="NCBI Taxonomy" id="1820329"/>
    <lineage>
        <taxon>Bacteria</taxon>
        <taxon>Pseudomonadati</taxon>
        <taxon>Pseudomonadota</taxon>
        <taxon>Alphaproteobacteria</taxon>
        <taxon>Rhodobacterales</taxon>
        <taxon>Roseobacteraceae</taxon>
        <taxon>Lutimaribacter</taxon>
    </lineage>
</organism>
<dbReference type="Gene3D" id="3.40.190.10">
    <property type="entry name" value="Periplasmic binding protein-like II"/>
    <property type="match status" value="2"/>
</dbReference>
<feature type="domain" description="HTH lysR-type" evidence="5">
    <location>
        <begin position="3"/>
        <end position="61"/>
    </location>
</feature>
<dbReference type="Pfam" id="PF00126">
    <property type="entry name" value="HTH_1"/>
    <property type="match status" value="1"/>
</dbReference>
<dbReference type="InterPro" id="IPR036390">
    <property type="entry name" value="WH_DNA-bd_sf"/>
</dbReference>
<dbReference type="InterPro" id="IPR000847">
    <property type="entry name" value="LysR_HTH_N"/>
</dbReference>
<keyword evidence="7" id="KW-1185">Reference proteome</keyword>
<dbReference type="InterPro" id="IPR005119">
    <property type="entry name" value="LysR_subst-bd"/>
</dbReference>
<reference evidence="7" key="1">
    <citation type="journal article" date="2019" name="Int. J. Syst. Evol. Microbiol.">
        <title>The Global Catalogue of Microorganisms (GCM) 10K type strain sequencing project: providing services to taxonomists for standard genome sequencing and annotation.</title>
        <authorList>
            <consortium name="The Broad Institute Genomics Platform"/>
            <consortium name="The Broad Institute Genome Sequencing Center for Infectious Disease"/>
            <person name="Wu L."/>
            <person name="Ma J."/>
        </authorList>
    </citation>
    <scope>NUCLEOTIDE SEQUENCE [LARGE SCALE GENOMIC DNA]</scope>
    <source>
        <strain evidence="7">KCTC 42911</strain>
    </source>
</reference>
<dbReference type="InterPro" id="IPR036388">
    <property type="entry name" value="WH-like_DNA-bd_sf"/>
</dbReference>
<dbReference type="RefSeq" id="WP_386737470.1">
    <property type="nucleotide sequence ID" value="NZ_JBHRXI010000044.1"/>
</dbReference>
<sequence>MAISLKSMRYFCTAVNRGSISQAAEELNIAASAVSAAIDQVEQTLDLTLVTRQRSRGIEANASGRQITRKFERLLEDYQSILSEGADLKQALGGELRVGYYAPVAPAFLPEIFSSFLPPENDALLHLEECDNDAAQDGLLKGAYDVILFASEGAQAAIEFDVLIKAPAYCLLPASHPLARRASVSMAEIAKEPLVVLDRPVVSSYYHRLFEGVTNEIRVAAYANSTEMVRSLVSAGHGCAVLNMRPLTATSYSGKALVSLPIRDPLPPLTLAIAYDRSRPRRIVRHFVDACLGYFAAKGKDRCIVE</sequence>
<dbReference type="Gene3D" id="1.10.10.10">
    <property type="entry name" value="Winged helix-like DNA-binding domain superfamily/Winged helix DNA-binding domain"/>
    <property type="match status" value="1"/>
</dbReference>
<evidence type="ECO:0000313" key="7">
    <source>
        <dbReference type="Proteomes" id="UP001595629"/>
    </source>
</evidence>
<evidence type="ECO:0000256" key="2">
    <source>
        <dbReference type="ARBA" id="ARBA00023015"/>
    </source>
</evidence>
<evidence type="ECO:0000256" key="3">
    <source>
        <dbReference type="ARBA" id="ARBA00023125"/>
    </source>
</evidence>